<proteinExistence type="predicted"/>
<dbReference type="RefSeq" id="WP_346111494.1">
    <property type="nucleotide sequence ID" value="NZ_BAAAMU010000077.1"/>
</dbReference>
<name>A0ABN2G7X8_9ACTN</name>
<dbReference type="Pfam" id="PF13432">
    <property type="entry name" value="TPR_16"/>
    <property type="match status" value="1"/>
</dbReference>
<dbReference type="PROSITE" id="PS50005">
    <property type="entry name" value="TPR"/>
    <property type="match status" value="1"/>
</dbReference>
<dbReference type="Gene3D" id="1.25.40.10">
    <property type="entry name" value="Tetratricopeptide repeat domain"/>
    <property type="match status" value="1"/>
</dbReference>
<evidence type="ECO:0000313" key="4">
    <source>
        <dbReference type="Proteomes" id="UP001500064"/>
    </source>
</evidence>
<sequence>MPPDTPDIPDDGPHADAEPPADTEPRADDTAASIAELIEAAEDGPGVPEPLGRLLRESERLLKRSPGTADAHYVRGYALYLLGAHPEARAAFERADRLRPGHQWALFHLVVLAYRDGDHGAVLGAFSRLERAYFEDDDKLWRYLVAWEYALCSAAELGLDEHVAARLPELVTEYTDRQDDPEEILERPARLLRLYREHPEGPLRDLLREQLARLVPGGWIRPDEL</sequence>
<evidence type="ECO:0000256" key="1">
    <source>
        <dbReference type="PROSITE-ProRule" id="PRU00339"/>
    </source>
</evidence>
<feature type="region of interest" description="Disordered" evidence="2">
    <location>
        <begin position="1"/>
        <end position="29"/>
    </location>
</feature>
<dbReference type="SUPFAM" id="SSF48452">
    <property type="entry name" value="TPR-like"/>
    <property type="match status" value="1"/>
</dbReference>
<evidence type="ECO:0008006" key="5">
    <source>
        <dbReference type="Google" id="ProtNLM"/>
    </source>
</evidence>
<gene>
    <name evidence="3" type="ORF">GCM10009733_075510</name>
</gene>
<feature type="repeat" description="TPR" evidence="1">
    <location>
        <begin position="69"/>
        <end position="102"/>
    </location>
</feature>
<feature type="compositionally biased region" description="Basic and acidic residues" evidence="2">
    <location>
        <begin position="11"/>
        <end position="29"/>
    </location>
</feature>
<dbReference type="InterPro" id="IPR019734">
    <property type="entry name" value="TPR_rpt"/>
</dbReference>
<keyword evidence="1" id="KW-0802">TPR repeat</keyword>
<evidence type="ECO:0000313" key="3">
    <source>
        <dbReference type="EMBL" id="GAA1666855.1"/>
    </source>
</evidence>
<accession>A0ABN2G7X8</accession>
<dbReference type="EMBL" id="BAAAMU010000077">
    <property type="protein sequence ID" value="GAA1666855.1"/>
    <property type="molecule type" value="Genomic_DNA"/>
</dbReference>
<organism evidence="3 4">
    <name type="scientific">Nonomuraea maheshkhaliensis</name>
    <dbReference type="NCBI Taxonomy" id="419590"/>
    <lineage>
        <taxon>Bacteria</taxon>
        <taxon>Bacillati</taxon>
        <taxon>Actinomycetota</taxon>
        <taxon>Actinomycetes</taxon>
        <taxon>Streptosporangiales</taxon>
        <taxon>Streptosporangiaceae</taxon>
        <taxon>Nonomuraea</taxon>
    </lineage>
</organism>
<reference evidence="3 4" key="1">
    <citation type="journal article" date="2019" name="Int. J. Syst. Evol. Microbiol.">
        <title>The Global Catalogue of Microorganisms (GCM) 10K type strain sequencing project: providing services to taxonomists for standard genome sequencing and annotation.</title>
        <authorList>
            <consortium name="The Broad Institute Genomics Platform"/>
            <consortium name="The Broad Institute Genome Sequencing Center for Infectious Disease"/>
            <person name="Wu L."/>
            <person name="Ma J."/>
        </authorList>
    </citation>
    <scope>NUCLEOTIDE SEQUENCE [LARGE SCALE GENOMIC DNA]</scope>
    <source>
        <strain evidence="3 4">JCM 13929</strain>
    </source>
</reference>
<protein>
    <recommendedName>
        <fullName evidence="5">Tetratricopeptide repeat protein</fullName>
    </recommendedName>
</protein>
<comment type="caution">
    <text evidence="3">The sequence shown here is derived from an EMBL/GenBank/DDBJ whole genome shotgun (WGS) entry which is preliminary data.</text>
</comment>
<keyword evidence="4" id="KW-1185">Reference proteome</keyword>
<dbReference type="InterPro" id="IPR011990">
    <property type="entry name" value="TPR-like_helical_dom_sf"/>
</dbReference>
<evidence type="ECO:0000256" key="2">
    <source>
        <dbReference type="SAM" id="MobiDB-lite"/>
    </source>
</evidence>
<dbReference type="Proteomes" id="UP001500064">
    <property type="component" value="Unassembled WGS sequence"/>
</dbReference>